<dbReference type="RefSeq" id="WP_322098423.1">
    <property type="nucleotide sequence ID" value="NZ_WLYK01000017.1"/>
</dbReference>
<dbReference type="Gene3D" id="3.60.15.10">
    <property type="entry name" value="Ribonuclease Z/Hydroxyacylglutathione hydrolase-like"/>
    <property type="match status" value="1"/>
</dbReference>
<dbReference type="Gene3D" id="1.10.10.10">
    <property type="entry name" value="Winged helix-like DNA-binding domain superfamily/Winged helix DNA-binding domain"/>
    <property type="match status" value="1"/>
</dbReference>
<keyword evidence="2" id="KW-0378">Hydrolase</keyword>
<gene>
    <name evidence="2" type="ORF">GIS00_25310</name>
</gene>
<dbReference type="Proteomes" id="UP000460221">
    <property type="component" value="Unassembled WGS sequence"/>
</dbReference>
<proteinExistence type="predicted"/>
<dbReference type="Pfam" id="PF00753">
    <property type="entry name" value="Lactamase_B"/>
    <property type="match status" value="1"/>
</dbReference>
<reference evidence="2 3" key="1">
    <citation type="submission" date="2019-11" db="EMBL/GenBank/DDBJ databases">
        <authorList>
            <person name="Jiang L.-Q."/>
        </authorList>
    </citation>
    <scope>NUCLEOTIDE SEQUENCE [LARGE SCALE GENOMIC DNA]</scope>
    <source>
        <strain evidence="2 3">YIM 132087</strain>
    </source>
</reference>
<dbReference type="PANTHER" id="PTHR23131:SF4">
    <property type="entry name" value="METALLO-BETA-LACTAMASE SUPERFAMILY POTEIN"/>
    <property type="match status" value="1"/>
</dbReference>
<dbReference type="SUPFAM" id="SSF56281">
    <property type="entry name" value="Metallo-hydrolase/oxidoreductase"/>
    <property type="match status" value="1"/>
</dbReference>
<feature type="domain" description="Metallo-beta-lactamase" evidence="1">
    <location>
        <begin position="45"/>
        <end position="258"/>
    </location>
</feature>
<keyword evidence="3" id="KW-1185">Reference proteome</keyword>
<evidence type="ECO:0000313" key="2">
    <source>
        <dbReference type="EMBL" id="MTD17254.1"/>
    </source>
</evidence>
<dbReference type="PANTHER" id="PTHR23131">
    <property type="entry name" value="ENDORIBONUCLEASE LACTB2"/>
    <property type="match status" value="1"/>
</dbReference>
<dbReference type="InterPro" id="IPR036388">
    <property type="entry name" value="WH-like_DNA-bd_sf"/>
</dbReference>
<sequence>MTGGHTPLAVAGHADRHRWALPGPHPVAPGVHRLPLSLPQDGLRAVNVYVIDLPDGIALIDAGWATPEAMGELRRGLAELGRSLSDIRTVLATHIHRDHYTQAITLRREVGCRVYLGLGERPGLTTLRRIATDVPVSSLVTLRAAGESLLADSILAEMQADDRYEASIWEDPDEWLQPGKFQLGDRRLQVVHTPGHTRGHLMFVDHAAGLMFTGDHVLPHITPSIGFELADGGLPLGDYLDSLQAVLDLDDARMLPAHGDPVPQVHARVRELLRHHDDRLAEALAVVVGRGPSAGGEVARRLRWTNSRRPFEDLRDFDRMLAVCETVAHLDVLAQRGELATESAGEITRYRRP</sequence>
<protein>
    <submittedName>
        <fullName evidence="2">MBL fold metallo-hydrolase</fullName>
    </submittedName>
</protein>
<dbReference type="EMBL" id="WLYK01000017">
    <property type="protein sequence ID" value="MTD17254.1"/>
    <property type="molecule type" value="Genomic_DNA"/>
</dbReference>
<name>A0A7K1FWQ2_9ACTN</name>
<organism evidence="2 3">
    <name type="scientific">Nakamurella alba</name>
    <dbReference type="NCBI Taxonomy" id="2665158"/>
    <lineage>
        <taxon>Bacteria</taxon>
        <taxon>Bacillati</taxon>
        <taxon>Actinomycetota</taxon>
        <taxon>Actinomycetes</taxon>
        <taxon>Nakamurellales</taxon>
        <taxon>Nakamurellaceae</taxon>
        <taxon>Nakamurella</taxon>
    </lineage>
</organism>
<comment type="caution">
    <text evidence="2">The sequence shown here is derived from an EMBL/GenBank/DDBJ whole genome shotgun (WGS) entry which is preliminary data.</text>
</comment>
<dbReference type="SMART" id="SM00849">
    <property type="entry name" value="Lactamase_B"/>
    <property type="match status" value="1"/>
</dbReference>
<dbReference type="InterPro" id="IPR036866">
    <property type="entry name" value="RibonucZ/Hydroxyglut_hydro"/>
</dbReference>
<dbReference type="AlphaFoldDB" id="A0A7K1FWQ2"/>
<dbReference type="InterPro" id="IPR050662">
    <property type="entry name" value="Sec-metab_biosynth-thioest"/>
</dbReference>
<evidence type="ECO:0000259" key="1">
    <source>
        <dbReference type="SMART" id="SM00849"/>
    </source>
</evidence>
<evidence type="ECO:0000313" key="3">
    <source>
        <dbReference type="Proteomes" id="UP000460221"/>
    </source>
</evidence>
<dbReference type="GO" id="GO:0016787">
    <property type="term" value="F:hydrolase activity"/>
    <property type="evidence" value="ECO:0007669"/>
    <property type="project" value="UniProtKB-KW"/>
</dbReference>
<dbReference type="InterPro" id="IPR001279">
    <property type="entry name" value="Metallo-B-lactamas"/>
</dbReference>
<accession>A0A7K1FWQ2</accession>